<dbReference type="eggNOG" id="ENOG502TAAJ">
    <property type="taxonomic scope" value="Eukaryota"/>
</dbReference>
<evidence type="ECO:0000313" key="3">
    <source>
        <dbReference type="WBParaSite" id="Csp11.Scaffold629.g9840.t1"/>
    </source>
</evidence>
<reference evidence="3" key="1">
    <citation type="submission" date="2016-11" db="UniProtKB">
        <authorList>
            <consortium name="WormBaseParasite"/>
        </authorList>
    </citation>
    <scope>IDENTIFICATION</scope>
</reference>
<dbReference type="WBParaSite" id="Csp11.Scaffold629.g9840.t1">
    <property type="protein sequence ID" value="Csp11.Scaffold629.g9840.t1"/>
    <property type="gene ID" value="Csp11.Scaffold629.g9840"/>
</dbReference>
<feature type="region of interest" description="Disordered" evidence="1">
    <location>
        <begin position="1"/>
        <end position="32"/>
    </location>
</feature>
<dbReference type="AlphaFoldDB" id="A0A1I7UJ47"/>
<proteinExistence type="predicted"/>
<name>A0A1I7UJ47_9PELO</name>
<accession>A0A1I7UJ47</accession>
<keyword evidence="2" id="KW-1185">Reference proteome</keyword>
<evidence type="ECO:0000256" key="1">
    <source>
        <dbReference type="SAM" id="MobiDB-lite"/>
    </source>
</evidence>
<organism evidence="2 3">
    <name type="scientific">Caenorhabditis tropicalis</name>
    <dbReference type="NCBI Taxonomy" id="1561998"/>
    <lineage>
        <taxon>Eukaryota</taxon>
        <taxon>Metazoa</taxon>
        <taxon>Ecdysozoa</taxon>
        <taxon>Nematoda</taxon>
        <taxon>Chromadorea</taxon>
        <taxon>Rhabditida</taxon>
        <taxon>Rhabditina</taxon>
        <taxon>Rhabditomorpha</taxon>
        <taxon>Rhabditoidea</taxon>
        <taxon>Rhabditidae</taxon>
        <taxon>Peloderinae</taxon>
        <taxon>Caenorhabditis</taxon>
    </lineage>
</organism>
<evidence type="ECO:0000313" key="2">
    <source>
        <dbReference type="Proteomes" id="UP000095282"/>
    </source>
</evidence>
<sequence length="113" mass="13500">MKKTGYQLMTPDVESLKKPAEDEQQPQVPYSDELKYRPTNALKERWIEFMEYYFGPVKLYLKSYPMPDGMWNNRKYRLKASGVQVVPRVEPRKPKDRLIIIVQKQPHSDKKIK</sequence>
<dbReference type="Proteomes" id="UP000095282">
    <property type="component" value="Unplaced"/>
</dbReference>
<protein>
    <submittedName>
        <fullName evidence="3">Transposase</fullName>
    </submittedName>
</protein>